<evidence type="ECO:0000256" key="3">
    <source>
        <dbReference type="ARBA" id="ARBA00022989"/>
    </source>
</evidence>
<feature type="transmembrane region" description="Helical" evidence="5">
    <location>
        <begin position="7"/>
        <end position="25"/>
    </location>
</feature>
<keyword evidence="3 5" id="KW-1133">Transmembrane helix</keyword>
<evidence type="ECO:0000313" key="8">
    <source>
        <dbReference type="Proteomes" id="UP000218418"/>
    </source>
</evidence>
<evidence type="ECO:0000313" key="7">
    <source>
        <dbReference type="EMBL" id="BAY85392.1"/>
    </source>
</evidence>
<evidence type="ECO:0000256" key="5">
    <source>
        <dbReference type="SAM" id="Phobius"/>
    </source>
</evidence>
<name>A0A1Z4LVX9_9CYAN</name>
<reference evidence="7 8" key="1">
    <citation type="submission" date="2017-06" db="EMBL/GenBank/DDBJ databases">
        <title>Genome sequencing of cyanobaciteial culture collection at National Institute for Environmental Studies (NIES).</title>
        <authorList>
            <person name="Hirose Y."/>
            <person name="Shimura Y."/>
            <person name="Fujisawa T."/>
            <person name="Nakamura Y."/>
            <person name="Kawachi M."/>
        </authorList>
    </citation>
    <scope>NUCLEOTIDE SEQUENCE [LARGE SCALE GENOMIC DNA]</scope>
    <source>
        <strain evidence="7 8">NIES-267</strain>
    </source>
</reference>
<keyword evidence="8" id="KW-1185">Reference proteome</keyword>
<evidence type="ECO:0000256" key="1">
    <source>
        <dbReference type="ARBA" id="ARBA00022475"/>
    </source>
</evidence>
<dbReference type="GO" id="GO:0005886">
    <property type="term" value="C:plasma membrane"/>
    <property type="evidence" value="ECO:0007669"/>
    <property type="project" value="InterPro"/>
</dbReference>
<gene>
    <name evidence="7" type="ORF">NIES267_48920</name>
</gene>
<dbReference type="OrthoDB" id="426174at2"/>
<organism evidence="7 8">
    <name type="scientific">Calothrix parasitica NIES-267</name>
    <dbReference type="NCBI Taxonomy" id="1973488"/>
    <lineage>
        <taxon>Bacteria</taxon>
        <taxon>Bacillati</taxon>
        <taxon>Cyanobacteriota</taxon>
        <taxon>Cyanophyceae</taxon>
        <taxon>Nostocales</taxon>
        <taxon>Calotrichaceae</taxon>
        <taxon>Calothrix</taxon>
    </lineage>
</organism>
<feature type="domain" description="Lipopolysaccharide assembly protein A" evidence="6">
    <location>
        <begin position="26"/>
        <end position="63"/>
    </location>
</feature>
<evidence type="ECO:0000259" key="6">
    <source>
        <dbReference type="Pfam" id="PF06305"/>
    </source>
</evidence>
<accession>A0A1Z4LVX9</accession>
<dbReference type="InterPro" id="IPR010445">
    <property type="entry name" value="LapA_dom"/>
</dbReference>
<evidence type="ECO:0000256" key="2">
    <source>
        <dbReference type="ARBA" id="ARBA00022692"/>
    </source>
</evidence>
<proteinExistence type="predicted"/>
<evidence type="ECO:0000256" key="4">
    <source>
        <dbReference type="ARBA" id="ARBA00023136"/>
    </source>
</evidence>
<protein>
    <recommendedName>
        <fullName evidence="6">Lipopolysaccharide assembly protein A domain-containing protein</fullName>
    </recommendedName>
</protein>
<dbReference type="Pfam" id="PF06305">
    <property type="entry name" value="LapA_dom"/>
    <property type="match status" value="1"/>
</dbReference>
<sequence>MKTTVNLVLSIIIALWIIAIAIISVQNATPVSLRFLTFESIQIPVGLLLTFFVAIGIIATSFIQPLLLKSNKKRSTSRRYEDDNEFFVDEEF</sequence>
<keyword evidence="2 5" id="KW-0812">Transmembrane</keyword>
<dbReference type="Proteomes" id="UP000218418">
    <property type="component" value="Chromosome"/>
</dbReference>
<keyword evidence="4 5" id="KW-0472">Membrane</keyword>
<feature type="transmembrane region" description="Helical" evidence="5">
    <location>
        <begin position="45"/>
        <end position="68"/>
    </location>
</feature>
<keyword evidence="1" id="KW-1003">Cell membrane</keyword>
<dbReference type="EMBL" id="AP018227">
    <property type="protein sequence ID" value="BAY85392.1"/>
    <property type="molecule type" value="Genomic_DNA"/>
</dbReference>
<dbReference type="AlphaFoldDB" id="A0A1Z4LVX9"/>